<sequence>MIPDNIRDSQWGKKPVRIEGDRLRSIFDPWHPWQFYSPFEFFGRDREESLYMRFAALESNEDIRSFVNDFGFLGLQGISLRKIMIENDAEVEESLTEIKFQISRMHILLGLQQALTEKNLLKAKRSLLSLRSACKGRRRIFISGIIDPDNSHGYDDTIDAEGEWEVVKLDGYHAIVQEISHELQDVHQTLMYDFSTECYKGQWIVPTLLSAMYTMFSLDLQGGKILRKCQNTTCLKYFEVYANDTRKIYHDPSCAALQAQRNYRQKTKKKKEEASQTSSAGED</sequence>
<evidence type="ECO:0000313" key="1">
    <source>
        <dbReference type="EMBL" id="SPF35255.1"/>
    </source>
</evidence>
<evidence type="ECO:0000313" key="2">
    <source>
        <dbReference type="Proteomes" id="UP000238916"/>
    </source>
</evidence>
<protein>
    <recommendedName>
        <fullName evidence="3">Zinc finger CGNR domain-containing protein</fullName>
    </recommendedName>
</protein>
<organism evidence="1 2">
    <name type="scientific">Candidatus Desulfosporosinus infrequens</name>
    <dbReference type="NCBI Taxonomy" id="2043169"/>
    <lineage>
        <taxon>Bacteria</taxon>
        <taxon>Bacillati</taxon>
        <taxon>Bacillota</taxon>
        <taxon>Clostridia</taxon>
        <taxon>Eubacteriales</taxon>
        <taxon>Desulfitobacteriaceae</taxon>
        <taxon>Desulfosporosinus</taxon>
    </lineage>
</organism>
<dbReference type="AlphaFoldDB" id="A0A2U3K6G2"/>
<evidence type="ECO:0008006" key="3">
    <source>
        <dbReference type="Google" id="ProtNLM"/>
    </source>
</evidence>
<accession>A0A2U3K6G2</accession>
<dbReference type="EMBL" id="OMOF01000054">
    <property type="protein sequence ID" value="SPF35255.1"/>
    <property type="molecule type" value="Genomic_DNA"/>
</dbReference>
<dbReference type="Proteomes" id="UP000238916">
    <property type="component" value="Unassembled WGS sequence"/>
</dbReference>
<name>A0A2U3K6G2_9FIRM</name>
<gene>
    <name evidence="1" type="ORF">SBF1_1470005</name>
</gene>
<dbReference type="OrthoDB" id="1846498at2"/>
<proteinExistence type="predicted"/>
<reference evidence="2" key="1">
    <citation type="submission" date="2018-02" db="EMBL/GenBank/DDBJ databases">
        <authorList>
            <person name="Hausmann B."/>
        </authorList>
    </citation>
    <scope>NUCLEOTIDE SEQUENCE [LARGE SCALE GENOMIC DNA]</scope>
    <source>
        <strain evidence="2">Peat soil MAG SbF1</strain>
    </source>
</reference>